<feature type="compositionally biased region" description="Low complexity" evidence="1">
    <location>
        <begin position="80"/>
        <end position="89"/>
    </location>
</feature>
<keyword evidence="5" id="KW-1185">Reference proteome</keyword>
<sequence length="440" mass="50500">MDMCRLVCIIESHFAILVDRTVFGQPVCLIDRETSINLFSMVKYPTVMILSMACVIFFFYFFVFRSDIEDAEIDMDTEDSTASSSSESSIEMKTEKSISEKTRKESSPLVNKSSVSSTEKSSKSGTQDRNVFESVVKKSPSDHFSDGLSLLSEAVSLSLKELVQKPSVLKQLDSVKQDGVEKHSEESQIVGDLLNRDDSNIPSFLSEHAYYAIPSQRENDVESNETLSAEEEVVDWIDYGGHHKVWLDHNYCLKPPPRVLQVMQKEYEEQKALGSEQRDAEEEEAKKKENAAKEEEEKTQKGGRKRKKLDYLVDITDTLNRFKGSRELINLLPPPKPIVKLKSRTFEEERQIFFSLFNQGIDQEDVNYLKKTYEHLLSTDDPMFYWLNDILWVDHPYTNIPDPSPHKKKRKTETDIVPPKHATGNIISFLIYSVCTYDVL</sequence>
<evidence type="ECO:0000313" key="5">
    <source>
        <dbReference type="Proteomes" id="UP001195483"/>
    </source>
</evidence>
<reference evidence="4" key="1">
    <citation type="journal article" date="2021" name="Genome Biol. Evol.">
        <title>A High-Quality Reference Genome for a Parasitic Bivalve with Doubly Uniparental Inheritance (Bivalvia: Unionida).</title>
        <authorList>
            <person name="Smith C.H."/>
        </authorList>
    </citation>
    <scope>NUCLEOTIDE SEQUENCE</scope>
    <source>
        <strain evidence="4">CHS0354</strain>
    </source>
</reference>
<gene>
    <name evidence="4" type="ORF">CHS0354_034717</name>
</gene>
<name>A0AAE0SIJ9_9BIVA</name>
<feature type="compositionally biased region" description="Low complexity" evidence="1">
    <location>
        <begin position="107"/>
        <end position="119"/>
    </location>
</feature>
<keyword evidence="2" id="KW-1133">Transmembrane helix</keyword>
<dbReference type="EMBL" id="JAEAOA010002042">
    <property type="protein sequence ID" value="KAK3592641.1"/>
    <property type="molecule type" value="Genomic_DNA"/>
</dbReference>
<feature type="domain" description="COMPASS complex Set1 subunit N-SET" evidence="3">
    <location>
        <begin position="345"/>
        <end position="440"/>
    </location>
</feature>
<proteinExistence type="predicted"/>
<keyword evidence="2" id="KW-0812">Transmembrane</keyword>
<evidence type="ECO:0000256" key="1">
    <source>
        <dbReference type="SAM" id="MobiDB-lite"/>
    </source>
</evidence>
<keyword evidence="2" id="KW-0472">Membrane</keyword>
<feature type="transmembrane region" description="Helical" evidence="2">
    <location>
        <begin position="44"/>
        <end position="63"/>
    </location>
</feature>
<evidence type="ECO:0000313" key="4">
    <source>
        <dbReference type="EMBL" id="KAK3592641.1"/>
    </source>
</evidence>
<dbReference type="SMART" id="SM01291">
    <property type="entry name" value="N-SET"/>
    <property type="match status" value="1"/>
</dbReference>
<reference evidence="4" key="3">
    <citation type="submission" date="2023-05" db="EMBL/GenBank/DDBJ databases">
        <authorList>
            <person name="Smith C.H."/>
        </authorList>
    </citation>
    <scope>NUCLEOTIDE SEQUENCE</scope>
    <source>
        <strain evidence="4">CHS0354</strain>
        <tissue evidence="4">Mantle</tissue>
    </source>
</reference>
<dbReference type="InterPro" id="IPR024657">
    <property type="entry name" value="COMPASS_Set1_N-SET"/>
</dbReference>
<feature type="region of interest" description="Disordered" evidence="1">
    <location>
        <begin position="75"/>
        <end position="131"/>
    </location>
</feature>
<dbReference type="AlphaFoldDB" id="A0AAE0SIJ9"/>
<feature type="region of interest" description="Disordered" evidence="1">
    <location>
        <begin position="270"/>
        <end position="303"/>
    </location>
</feature>
<organism evidence="4 5">
    <name type="scientific">Potamilus streckersoni</name>
    <dbReference type="NCBI Taxonomy" id="2493646"/>
    <lineage>
        <taxon>Eukaryota</taxon>
        <taxon>Metazoa</taxon>
        <taxon>Spiralia</taxon>
        <taxon>Lophotrochozoa</taxon>
        <taxon>Mollusca</taxon>
        <taxon>Bivalvia</taxon>
        <taxon>Autobranchia</taxon>
        <taxon>Heteroconchia</taxon>
        <taxon>Palaeoheterodonta</taxon>
        <taxon>Unionida</taxon>
        <taxon>Unionoidea</taxon>
        <taxon>Unionidae</taxon>
        <taxon>Ambleminae</taxon>
        <taxon>Lampsilini</taxon>
        <taxon>Potamilus</taxon>
    </lineage>
</organism>
<feature type="compositionally biased region" description="Basic and acidic residues" evidence="1">
    <location>
        <begin position="284"/>
        <end position="300"/>
    </location>
</feature>
<protein>
    <recommendedName>
        <fullName evidence="3">COMPASS complex Set1 subunit N-SET domain-containing protein</fullName>
    </recommendedName>
</protein>
<evidence type="ECO:0000256" key="2">
    <source>
        <dbReference type="SAM" id="Phobius"/>
    </source>
</evidence>
<dbReference type="Proteomes" id="UP001195483">
    <property type="component" value="Unassembled WGS sequence"/>
</dbReference>
<feature type="compositionally biased region" description="Basic and acidic residues" evidence="1">
    <location>
        <begin position="90"/>
        <end position="106"/>
    </location>
</feature>
<reference evidence="4" key="2">
    <citation type="journal article" date="2021" name="Genome Biol. Evol.">
        <title>Developing a high-quality reference genome for a parasitic bivalve with doubly uniparental inheritance (Bivalvia: Unionida).</title>
        <authorList>
            <person name="Smith C.H."/>
        </authorList>
    </citation>
    <scope>NUCLEOTIDE SEQUENCE</scope>
    <source>
        <strain evidence="4">CHS0354</strain>
        <tissue evidence="4">Mantle</tissue>
    </source>
</reference>
<comment type="caution">
    <text evidence="4">The sequence shown here is derived from an EMBL/GenBank/DDBJ whole genome shotgun (WGS) entry which is preliminary data.</text>
</comment>
<accession>A0AAE0SIJ9</accession>
<evidence type="ECO:0000259" key="3">
    <source>
        <dbReference type="SMART" id="SM01291"/>
    </source>
</evidence>